<organism evidence="1 2">
    <name type="scientific">Nephila pilipes</name>
    <name type="common">Giant wood spider</name>
    <name type="synonym">Nephila maculata</name>
    <dbReference type="NCBI Taxonomy" id="299642"/>
    <lineage>
        <taxon>Eukaryota</taxon>
        <taxon>Metazoa</taxon>
        <taxon>Ecdysozoa</taxon>
        <taxon>Arthropoda</taxon>
        <taxon>Chelicerata</taxon>
        <taxon>Arachnida</taxon>
        <taxon>Araneae</taxon>
        <taxon>Araneomorphae</taxon>
        <taxon>Entelegynae</taxon>
        <taxon>Araneoidea</taxon>
        <taxon>Nephilidae</taxon>
        <taxon>Nephila</taxon>
    </lineage>
</organism>
<dbReference type="EMBL" id="BMAW01029551">
    <property type="protein sequence ID" value="GFU12532.1"/>
    <property type="molecule type" value="Genomic_DNA"/>
</dbReference>
<dbReference type="AlphaFoldDB" id="A0A8X6QD35"/>
<evidence type="ECO:0000313" key="2">
    <source>
        <dbReference type="Proteomes" id="UP000887013"/>
    </source>
</evidence>
<dbReference type="OrthoDB" id="6775828at2759"/>
<name>A0A8X6QD35_NEPPI</name>
<accession>A0A8X6QD35</accession>
<dbReference type="Proteomes" id="UP000887013">
    <property type="component" value="Unassembled WGS sequence"/>
</dbReference>
<sequence length="106" mass="12280">MKELSDFFGSKISDRIINGKLKIFPETSDQHGKIQNYLSVKKLKSHTFEMQQDEQLKVIIRSLPAYYDQNELLTEILVHGPQPQHISILRNITNNNPMSLFLVVLN</sequence>
<protein>
    <submittedName>
        <fullName evidence="1">Uncharacterized protein</fullName>
    </submittedName>
</protein>
<evidence type="ECO:0000313" key="1">
    <source>
        <dbReference type="EMBL" id="GFU12532.1"/>
    </source>
</evidence>
<gene>
    <name evidence="1" type="ORF">NPIL_41251</name>
</gene>
<reference evidence="1" key="1">
    <citation type="submission" date="2020-08" db="EMBL/GenBank/DDBJ databases">
        <title>Multicomponent nature underlies the extraordinary mechanical properties of spider dragline silk.</title>
        <authorList>
            <person name="Kono N."/>
            <person name="Nakamura H."/>
            <person name="Mori M."/>
            <person name="Yoshida Y."/>
            <person name="Ohtoshi R."/>
            <person name="Malay A.D."/>
            <person name="Moran D.A.P."/>
            <person name="Tomita M."/>
            <person name="Numata K."/>
            <person name="Arakawa K."/>
        </authorList>
    </citation>
    <scope>NUCLEOTIDE SEQUENCE</scope>
</reference>
<comment type="caution">
    <text evidence="1">The sequence shown here is derived from an EMBL/GenBank/DDBJ whole genome shotgun (WGS) entry which is preliminary data.</text>
</comment>
<proteinExistence type="predicted"/>
<keyword evidence="2" id="KW-1185">Reference proteome</keyword>